<comment type="caution">
    <text evidence="2">The sequence shown here is derived from an EMBL/GenBank/DDBJ whole genome shotgun (WGS) entry which is preliminary data.</text>
</comment>
<gene>
    <name evidence="2" type="ORF">MAE02_54000</name>
</gene>
<protein>
    <recommendedName>
        <fullName evidence="4">General secretion pathway protein I</fullName>
    </recommendedName>
</protein>
<keyword evidence="1" id="KW-0812">Transmembrane</keyword>
<keyword evidence="1" id="KW-0472">Membrane</keyword>
<dbReference type="InterPro" id="IPR012902">
    <property type="entry name" value="N_methyl_site"/>
</dbReference>
<organism evidence="2 3">
    <name type="scientific">Microvirga aerophila</name>
    <dbReference type="NCBI Taxonomy" id="670291"/>
    <lineage>
        <taxon>Bacteria</taxon>
        <taxon>Pseudomonadati</taxon>
        <taxon>Pseudomonadota</taxon>
        <taxon>Alphaproteobacteria</taxon>
        <taxon>Hyphomicrobiales</taxon>
        <taxon>Methylobacteriaceae</taxon>
        <taxon>Microvirga</taxon>
    </lineage>
</organism>
<reference evidence="2 3" key="1">
    <citation type="submission" date="2019-07" db="EMBL/GenBank/DDBJ databases">
        <title>Whole genome shotgun sequence of Microvirga aerophila NBRC 106136.</title>
        <authorList>
            <person name="Hosoyama A."/>
            <person name="Uohara A."/>
            <person name="Ohji S."/>
            <person name="Ichikawa N."/>
        </authorList>
    </citation>
    <scope>NUCLEOTIDE SEQUENCE [LARGE SCALE GENOMIC DNA]</scope>
    <source>
        <strain evidence="2 3">NBRC 106136</strain>
    </source>
</reference>
<accession>A0A512C0G6</accession>
<dbReference type="PROSITE" id="PS00409">
    <property type="entry name" value="PROKAR_NTER_METHYL"/>
    <property type="match status" value="1"/>
</dbReference>
<feature type="transmembrane region" description="Helical" evidence="1">
    <location>
        <begin position="21"/>
        <end position="46"/>
    </location>
</feature>
<proteinExistence type="predicted"/>
<dbReference type="EMBL" id="BJYU01000119">
    <property type="protein sequence ID" value="GEO17704.1"/>
    <property type="molecule type" value="Genomic_DNA"/>
</dbReference>
<dbReference type="Proteomes" id="UP000321085">
    <property type="component" value="Unassembled WGS sequence"/>
</dbReference>
<evidence type="ECO:0000256" key="1">
    <source>
        <dbReference type="SAM" id="Phobius"/>
    </source>
</evidence>
<evidence type="ECO:0008006" key="4">
    <source>
        <dbReference type="Google" id="ProtNLM"/>
    </source>
</evidence>
<evidence type="ECO:0000313" key="2">
    <source>
        <dbReference type="EMBL" id="GEO17704.1"/>
    </source>
</evidence>
<keyword evidence="3" id="KW-1185">Reference proteome</keyword>
<dbReference type="AlphaFoldDB" id="A0A512C0G6"/>
<name>A0A512C0G6_9HYPH</name>
<keyword evidence="1" id="KW-1133">Transmembrane helix</keyword>
<dbReference type="RefSeq" id="WP_147022582.1">
    <property type="nucleotide sequence ID" value="NZ_BJYU01000119.1"/>
</dbReference>
<sequence length="140" mass="15288">MSSLNRTQRGSENIKEGGFSLLEFLIAFTILTLFLTSGLMAVAVAIQGDRQANFLMLASMLAKSKLAAAGIDFPLRPGSTAGRFENGYAWQATVRNYRSIALDKDRRVLGFWVEVTVYEPRSTGRSFSLGSIEIAQGSKS</sequence>
<evidence type="ECO:0000313" key="3">
    <source>
        <dbReference type="Proteomes" id="UP000321085"/>
    </source>
</evidence>